<keyword evidence="2" id="KW-1185">Reference proteome</keyword>
<protein>
    <submittedName>
        <fullName evidence="1">38489_t:CDS:1</fullName>
    </submittedName>
</protein>
<name>A0ABN7WTD4_GIGMA</name>
<dbReference type="Proteomes" id="UP000789901">
    <property type="component" value="Unassembled WGS sequence"/>
</dbReference>
<sequence length="62" mass="7524">YSNYTKDKLVKILVKMLIEYKFDSNKMNINSNKSKTLIYNQIFARNINYNYKNDYNREEASD</sequence>
<organism evidence="1 2">
    <name type="scientific">Gigaspora margarita</name>
    <dbReference type="NCBI Taxonomy" id="4874"/>
    <lineage>
        <taxon>Eukaryota</taxon>
        <taxon>Fungi</taxon>
        <taxon>Fungi incertae sedis</taxon>
        <taxon>Mucoromycota</taxon>
        <taxon>Glomeromycotina</taxon>
        <taxon>Glomeromycetes</taxon>
        <taxon>Diversisporales</taxon>
        <taxon>Gigasporaceae</taxon>
        <taxon>Gigaspora</taxon>
    </lineage>
</organism>
<reference evidence="1 2" key="1">
    <citation type="submission" date="2021-06" db="EMBL/GenBank/DDBJ databases">
        <authorList>
            <person name="Kallberg Y."/>
            <person name="Tangrot J."/>
            <person name="Rosling A."/>
        </authorList>
    </citation>
    <scope>NUCLEOTIDE SEQUENCE [LARGE SCALE GENOMIC DNA]</scope>
    <source>
        <strain evidence="1 2">120-4 pot B 10/14</strain>
    </source>
</reference>
<accession>A0ABN7WTD4</accession>
<gene>
    <name evidence="1" type="ORF">GMARGA_LOCUS34204</name>
</gene>
<feature type="non-terminal residue" evidence="1">
    <location>
        <position position="1"/>
    </location>
</feature>
<dbReference type="EMBL" id="CAJVQB010059246">
    <property type="protein sequence ID" value="CAG8838896.1"/>
    <property type="molecule type" value="Genomic_DNA"/>
</dbReference>
<comment type="caution">
    <text evidence="1">The sequence shown here is derived from an EMBL/GenBank/DDBJ whole genome shotgun (WGS) entry which is preliminary data.</text>
</comment>
<evidence type="ECO:0000313" key="1">
    <source>
        <dbReference type="EMBL" id="CAG8838896.1"/>
    </source>
</evidence>
<feature type="non-terminal residue" evidence="1">
    <location>
        <position position="62"/>
    </location>
</feature>
<evidence type="ECO:0000313" key="2">
    <source>
        <dbReference type="Proteomes" id="UP000789901"/>
    </source>
</evidence>
<proteinExistence type="predicted"/>